<dbReference type="PANTHER" id="PTHR42891">
    <property type="entry name" value="D-GLYCERO-BETA-D-MANNO-HEPTOSE-1,7-BISPHOSPHATE 7-PHOSPHATASE"/>
    <property type="match status" value="1"/>
</dbReference>
<evidence type="ECO:0000256" key="8">
    <source>
        <dbReference type="ARBA" id="ARBA00012987"/>
    </source>
</evidence>
<dbReference type="FunFam" id="3.40.50.1000:FF:000168">
    <property type="entry name" value="D,D-heptose 1,7-bisphosphate phosphatase"/>
    <property type="match status" value="1"/>
</dbReference>
<organism evidence="19 20">
    <name type="scientific">Neisseria bacilliformis ATCC BAA-1200</name>
    <dbReference type="NCBI Taxonomy" id="888742"/>
    <lineage>
        <taxon>Bacteria</taxon>
        <taxon>Pseudomonadati</taxon>
        <taxon>Pseudomonadota</taxon>
        <taxon>Betaproteobacteria</taxon>
        <taxon>Neisseriales</taxon>
        <taxon>Neisseriaceae</taxon>
        <taxon>Neisseria</taxon>
    </lineage>
</organism>
<sequence length="256" mass="27525">MKTASRGAWRFPIIPYGSGGILYGGCPFCGRPSESGAGAFQTACLDRARLQPTMPQRFSPKAPMKLIILDRDGVINQDRDDFVKSADEWVPLEGSMDAIAFLTQAGYTIAVATNQSGIGRGFFTMQQLNEMHAKMHKLVRQAGGEIDGIWFCPHTAAAECNCRKPKSGMVEDILARFNAKAADTYMAGDSLRDVQAAAGAGCRPVLVLSGKGRKTLAESSGELPPGTQVFDNLAAFAQYLMKQERQNAEDGHAACA</sequence>
<dbReference type="InterPro" id="IPR006543">
    <property type="entry name" value="Histidinol-phos"/>
</dbReference>
<evidence type="ECO:0000256" key="3">
    <source>
        <dbReference type="ARBA" id="ARBA00001947"/>
    </source>
</evidence>
<evidence type="ECO:0000256" key="13">
    <source>
        <dbReference type="ARBA" id="ARBA00022833"/>
    </source>
</evidence>
<comment type="similarity">
    <text evidence="6">Belongs to the GmhB family.</text>
</comment>
<dbReference type="GO" id="GO:0005737">
    <property type="term" value="C:cytoplasm"/>
    <property type="evidence" value="ECO:0007669"/>
    <property type="project" value="UniProtKB-SubCell"/>
</dbReference>
<evidence type="ECO:0000313" key="20">
    <source>
        <dbReference type="Proteomes" id="UP000004105"/>
    </source>
</evidence>
<comment type="function">
    <text evidence="17">Converts the D-glycero-beta-D-manno-heptose 1,7-bisphosphate intermediate into D-glycero-beta-D-manno-heptose 1-phosphate by removing the phosphate group at the C-7 position.</text>
</comment>
<dbReference type="STRING" id="267212.GCA_001063965_00090"/>
<name>F2BAR6_9NEIS</name>
<evidence type="ECO:0000256" key="5">
    <source>
        <dbReference type="ARBA" id="ARBA00004708"/>
    </source>
</evidence>
<dbReference type="CDD" id="cd07503">
    <property type="entry name" value="HAD_HisB-N"/>
    <property type="match status" value="1"/>
</dbReference>
<evidence type="ECO:0000256" key="4">
    <source>
        <dbReference type="ARBA" id="ARBA00004496"/>
    </source>
</evidence>
<proteinExistence type="inferred from homology"/>
<comment type="catalytic activity">
    <reaction evidence="1">
        <text>D-glycero-beta-D-manno-heptose 1,7-bisphosphate + H2O = D-glycero-beta-D-manno-heptose 1-phosphate + phosphate</text>
        <dbReference type="Rhea" id="RHEA:28518"/>
        <dbReference type="ChEBI" id="CHEBI:15377"/>
        <dbReference type="ChEBI" id="CHEBI:43474"/>
        <dbReference type="ChEBI" id="CHEBI:60208"/>
        <dbReference type="ChEBI" id="CHEBI:61593"/>
        <dbReference type="EC" id="3.1.3.82"/>
    </reaction>
</comment>
<comment type="subunit">
    <text evidence="7">Monomer.</text>
</comment>
<dbReference type="GO" id="GO:0034200">
    <property type="term" value="F:D-glycero-beta-D-manno-heptose 1,7-bisphosphate 7-phosphatase activity"/>
    <property type="evidence" value="ECO:0007669"/>
    <property type="project" value="UniProtKB-EC"/>
</dbReference>
<evidence type="ECO:0000313" key="19">
    <source>
        <dbReference type="EMBL" id="EGF11478.1"/>
    </source>
</evidence>
<dbReference type="PANTHER" id="PTHR42891:SF1">
    <property type="entry name" value="D-GLYCERO-BETA-D-MANNO-HEPTOSE-1,7-BISPHOSPHATE 7-PHOSPHATASE"/>
    <property type="match status" value="1"/>
</dbReference>
<evidence type="ECO:0000256" key="9">
    <source>
        <dbReference type="ARBA" id="ARBA00014542"/>
    </source>
</evidence>
<dbReference type="EMBL" id="AFAY01000015">
    <property type="protein sequence ID" value="EGF11478.1"/>
    <property type="molecule type" value="Genomic_DNA"/>
</dbReference>
<accession>F2BAR6</accession>
<reference evidence="19 20" key="1">
    <citation type="submission" date="2011-02" db="EMBL/GenBank/DDBJ databases">
        <authorList>
            <person name="Muzny D."/>
            <person name="Qin X."/>
            <person name="Deng J."/>
            <person name="Jiang H."/>
            <person name="Liu Y."/>
            <person name="Qu J."/>
            <person name="Song X.-Z."/>
            <person name="Zhang L."/>
            <person name="Thornton R."/>
            <person name="Coyle M."/>
            <person name="Francisco L."/>
            <person name="Jackson L."/>
            <person name="Javaid M."/>
            <person name="Korchina V."/>
            <person name="Kovar C."/>
            <person name="Mata R."/>
            <person name="Mathew T."/>
            <person name="Ngo R."/>
            <person name="Nguyen L."/>
            <person name="Nguyen N."/>
            <person name="Okwuonu G."/>
            <person name="Ongeri F."/>
            <person name="Pham C."/>
            <person name="Simmons D."/>
            <person name="Wilczek-Boney K."/>
            <person name="Hale W."/>
            <person name="Jakkamsetti A."/>
            <person name="Pham P."/>
            <person name="Ruth R."/>
            <person name="San Lucas F."/>
            <person name="Warren J."/>
            <person name="Zhang J."/>
            <person name="Zhao Z."/>
            <person name="Zhou C."/>
            <person name="Zhu D."/>
            <person name="Lee S."/>
            <person name="Bess C."/>
            <person name="Blankenburg K."/>
            <person name="Forbes L."/>
            <person name="Fu Q."/>
            <person name="Gubbala S."/>
            <person name="Hirani K."/>
            <person name="Jayaseelan J.C."/>
            <person name="Lara F."/>
            <person name="Munidasa M."/>
            <person name="Palculict T."/>
            <person name="Patil S."/>
            <person name="Pu L.-L."/>
            <person name="Saada N."/>
            <person name="Tang L."/>
            <person name="Weissenberger G."/>
            <person name="Zhu Y."/>
            <person name="Hemphill L."/>
            <person name="Shang Y."/>
            <person name="Youmans B."/>
            <person name="Ayvaz T."/>
            <person name="Ross M."/>
            <person name="Santibanez J."/>
            <person name="Aqrawi P."/>
            <person name="Gross S."/>
            <person name="Joshi V."/>
            <person name="Fowler G."/>
            <person name="Nazareth L."/>
            <person name="Reid J."/>
            <person name="Worley K."/>
            <person name="Petrosino J."/>
            <person name="Highlander S."/>
            <person name="Gibbs R."/>
        </authorList>
    </citation>
    <scope>NUCLEOTIDE SEQUENCE [LARGE SCALE GENOMIC DNA]</scope>
    <source>
        <strain evidence="19 20">ATCC BAA-1200</strain>
    </source>
</reference>
<dbReference type="NCBIfam" id="NF006506">
    <property type="entry name" value="PRK08942.1"/>
    <property type="match status" value="1"/>
</dbReference>
<dbReference type="GO" id="GO:0046872">
    <property type="term" value="F:metal ion binding"/>
    <property type="evidence" value="ECO:0007669"/>
    <property type="project" value="UniProtKB-KW"/>
</dbReference>
<keyword evidence="13" id="KW-0862">Zinc</keyword>
<dbReference type="InterPro" id="IPR004446">
    <property type="entry name" value="Heptose_bisP_phosphatase"/>
</dbReference>
<evidence type="ECO:0000256" key="7">
    <source>
        <dbReference type="ARBA" id="ARBA00011245"/>
    </source>
</evidence>
<evidence type="ECO:0000256" key="12">
    <source>
        <dbReference type="ARBA" id="ARBA00022801"/>
    </source>
</evidence>
<comment type="cofactor">
    <cofactor evidence="2">
        <name>Mg(2+)</name>
        <dbReference type="ChEBI" id="CHEBI:18420"/>
    </cofactor>
</comment>
<dbReference type="InterPro" id="IPR006549">
    <property type="entry name" value="HAD-SF_hydro_IIIA"/>
</dbReference>
<keyword evidence="11" id="KW-0479">Metal-binding</keyword>
<dbReference type="NCBIfam" id="TIGR01656">
    <property type="entry name" value="Histidinol-ppas"/>
    <property type="match status" value="1"/>
</dbReference>
<dbReference type="GO" id="GO:0005975">
    <property type="term" value="P:carbohydrate metabolic process"/>
    <property type="evidence" value="ECO:0007669"/>
    <property type="project" value="InterPro"/>
</dbReference>
<comment type="pathway">
    <text evidence="5">Nucleotide-sugar biosynthesis; ADP-L-glycero-beta-D-manno-heptose biosynthesis; ADP-L-glycero-beta-D-manno-heptose from D-glycero-beta-D-manno-heptose 7-phosphate: step 2/4.</text>
</comment>
<comment type="cofactor">
    <cofactor evidence="3">
        <name>Zn(2+)</name>
        <dbReference type="ChEBI" id="CHEBI:29105"/>
    </cofactor>
</comment>
<evidence type="ECO:0000256" key="18">
    <source>
        <dbReference type="ARBA" id="ARBA00060705"/>
    </source>
</evidence>
<dbReference type="Pfam" id="PF13242">
    <property type="entry name" value="Hydrolase_like"/>
    <property type="match status" value="1"/>
</dbReference>
<keyword evidence="15" id="KW-0119">Carbohydrate metabolism</keyword>
<evidence type="ECO:0000256" key="15">
    <source>
        <dbReference type="ARBA" id="ARBA00023277"/>
    </source>
</evidence>
<protein>
    <recommendedName>
        <fullName evidence="9">D-glycero-beta-D-manno-heptose-1,7-bisphosphate 7-phosphatase</fullName>
        <ecNumber evidence="8">3.1.3.82</ecNumber>
    </recommendedName>
    <alternativeName>
        <fullName evidence="16">D,D-heptose 1,7-bisphosphate phosphatase</fullName>
    </alternativeName>
</protein>
<keyword evidence="14" id="KW-0460">Magnesium</keyword>
<dbReference type="InterPro" id="IPR036412">
    <property type="entry name" value="HAD-like_sf"/>
</dbReference>
<dbReference type="HOGENOM" id="CLU_085077_2_0_4"/>
<evidence type="ECO:0000256" key="1">
    <source>
        <dbReference type="ARBA" id="ARBA00001226"/>
    </source>
</evidence>
<evidence type="ECO:0000256" key="17">
    <source>
        <dbReference type="ARBA" id="ARBA00057015"/>
    </source>
</evidence>
<keyword evidence="20" id="KW-1185">Reference proteome</keyword>
<dbReference type="NCBIfam" id="TIGR01662">
    <property type="entry name" value="HAD-SF-IIIA"/>
    <property type="match status" value="1"/>
</dbReference>
<dbReference type="AlphaFoldDB" id="F2BAR6"/>
<evidence type="ECO:0000256" key="2">
    <source>
        <dbReference type="ARBA" id="ARBA00001946"/>
    </source>
</evidence>
<keyword evidence="12 19" id="KW-0378">Hydrolase</keyword>
<keyword evidence="10" id="KW-0963">Cytoplasm</keyword>
<gene>
    <name evidence="19" type="primary">gmhB</name>
    <name evidence="19" type="ORF">HMPREF9123_0820</name>
</gene>
<evidence type="ECO:0000256" key="11">
    <source>
        <dbReference type="ARBA" id="ARBA00022723"/>
    </source>
</evidence>
<comment type="pathway">
    <text evidence="18">Bacterial outer membrane biogenesis; LOS core biosynthesis.</text>
</comment>
<dbReference type="Proteomes" id="UP000004105">
    <property type="component" value="Unassembled WGS sequence"/>
</dbReference>
<dbReference type="EC" id="3.1.3.82" evidence="8"/>
<dbReference type="InterPro" id="IPR023214">
    <property type="entry name" value="HAD_sf"/>
</dbReference>
<evidence type="ECO:0000256" key="14">
    <source>
        <dbReference type="ARBA" id="ARBA00022842"/>
    </source>
</evidence>
<dbReference type="SUPFAM" id="SSF56784">
    <property type="entry name" value="HAD-like"/>
    <property type="match status" value="1"/>
</dbReference>
<evidence type="ECO:0000256" key="16">
    <source>
        <dbReference type="ARBA" id="ARBA00031828"/>
    </source>
</evidence>
<evidence type="ECO:0000256" key="6">
    <source>
        <dbReference type="ARBA" id="ARBA00005628"/>
    </source>
</evidence>
<comment type="subcellular location">
    <subcellularLocation>
        <location evidence="4">Cytoplasm</location>
    </subcellularLocation>
</comment>
<comment type="caution">
    <text evidence="19">The sequence shown here is derived from an EMBL/GenBank/DDBJ whole genome shotgun (WGS) entry which is preliminary data.</text>
</comment>
<evidence type="ECO:0000256" key="10">
    <source>
        <dbReference type="ARBA" id="ARBA00022490"/>
    </source>
</evidence>
<dbReference type="Gene3D" id="3.40.50.1000">
    <property type="entry name" value="HAD superfamily/HAD-like"/>
    <property type="match status" value="1"/>
</dbReference>